<dbReference type="PANTHER" id="PTHR32057:SF14">
    <property type="entry name" value="PROTEIN ADENYLYLTRANSFERASE SELO, MITOCHONDRIAL"/>
    <property type="match status" value="1"/>
</dbReference>
<dbReference type="GO" id="GO:0070733">
    <property type="term" value="F:AMPylase activity"/>
    <property type="evidence" value="ECO:0007669"/>
    <property type="project" value="TreeGrafter"/>
</dbReference>
<evidence type="ECO:0000256" key="4">
    <source>
        <dbReference type="ARBA" id="ARBA00022695"/>
    </source>
</evidence>
<name>A0A2T9Y671_9FUNG</name>
<keyword evidence="3" id="KW-0808">Transferase</keyword>
<dbReference type="EMBL" id="MBFT01000684">
    <property type="protein sequence ID" value="PVU87841.1"/>
    <property type="molecule type" value="Genomic_DNA"/>
</dbReference>
<dbReference type="InterPro" id="IPR003846">
    <property type="entry name" value="SelO"/>
</dbReference>
<sequence length="675" mass="76704">MFSCSKTSKMTSKIFELLIKDHPPIIKDLPGDKLVPISPLHLLSTQNETNTQFINNINTQTNSTKEENLSKFKNLVEFTRTSRILTDGFWSHSVPEISSDPKLVHINPLILESLGPKLLPDLAQQINNKLKSRHNNKDLESEINTLEKLFSGNVFPREYFPISYNYGGHQFGSWANQLGDGRAMTIFSLVTNSNSAFEVQLKGSGRTIFSRFGDGYALLSSSVREYIVAEHMAALGIPTTRSLTLLTTGGNVLRENEIFQGSKNQNLGNGAIVSRLASSWIRFGSFEYAYYNQKQGNGGELTRNLADFVIKHQYPHLEGSKTKYLELFTQIVDSTASLIAKWMAVGFCHGVMNTDNMSIIGITLDYGPFGFLNKYDTGWICNESDHSGRYAYNEQPKVGLWNLMRLGGVLYDIIADEYKNTHPNNENNENGVGKQVAEILNGYGKLYNKQYHCLMCKKMGVCEESNDYTKVYEELVYPFLEILEKYKMDYTISFRMLSKTIMILKKHIEEQKPNLDKIPNTEFDLETNKELNSWLSTIMDNIMTDSNLNHLGQQALSNYFSNVFYKYHISKAKNNQVGIFEYLDTVYSTLNKTNPQFVFRNWLSIDIFKGGEADTDTNILGHDDLDIDKFNELFSLLTTHVYTDAETLKEEYPNASRYAGPAPEWSINTKCSCTS</sequence>
<evidence type="ECO:0000256" key="2">
    <source>
        <dbReference type="ARBA" id="ARBA00009747"/>
    </source>
</evidence>
<dbReference type="HAMAP" id="MF_00692">
    <property type="entry name" value="SelO"/>
    <property type="match status" value="1"/>
</dbReference>
<protein>
    <recommendedName>
        <fullName evidence="9">Selenoprotein O</fullName>
    </recommendedName>
</protein>
<dbReference type="Pfam" id="PF02696">
    <property type="entry name" value="SelO"/>
    <property type="match status" value="1"/>
</dbReference>
<keyword evidence="7" id="KW-0067">ATP-binding</keyword>
<evidence type="ECO:0000256" key="1">
    <source>
        <dbReference type="ARBA" id="ARBA00001946"/>
    </source>
</evidence>
<proteinExistence type="inferred from homology"/>
<dbReference type="GO" id="GO:0005524">
    <property type="term" value="F:ATP binding"/>
    <property type="evidence" value="ECO:0007669"/>
    <property type="project" value="UniProtKB-KW"/>
</dbReference>
<evidence type="ECO:0000256" key="3">
    <source>
        <dbReference type="ARBA" id="ARBA00022679"/>
    </source>
</evidence>
<dbReference type="AlphaFoldDB" id="A0A2T9Y671"/>
<evidence type="ECO:0000313" key="10">
    <source>
        <dbReference type="EMBL" id="PVU87841.1"/>
    </source>
</evidence>
<comment type="cofactor">
    <cofactor evidence="1">
        <name>Mg(2+)</name>
        <dbReference type="ChEBI" id="CHEBI:18420"/>
    </cofactor>
</comment>
<keyword evidence="8" id="KW-0460">Magnesium</keyword>
<evidence type="ECO:0000256" key="8">
    <source>
        <dbReference type="ARBA" id="ARBA00022842"/>
    </source>
</evidence>
<organism evidence="10 11">
    <name type="scientific">Furculomyces boomerangus</name>
    <dbReference type="NCBI Taxonomy" id="61424"/>
    <lineage>
        <taxon>Eukaryota</taxon>
        <taxon>Fungi</taxon>
        <taxon>Fungi incertae sedis</taxon>
        <taxon>Zoopagomycota</taxon>
        <taxon>Kickxellomycotina</taxon>
        <taxon>Harpellomycetes</taxon>
        <taxon>Harpellales</taxon>
        <taxon>Harpellaceae</taxon>
        <taxon>Furculomyces</taxon>
    </lineage>
</organism>
<keyword evidence="6" id="KW-0547">Nucleotide-binding</keyword>
<accession>A0A2T9Y671</accession>
<keyword evidence="5" id="KW-0479">Metal-binding</keyword>
<evidence type="ECO:0000313" key="11">
    <source>
        <dbReference type="Proteomes" id="UP000245699"/>
    </source>
</evidence>
<keyword evidence="11" id="KW-1185">Reference proteome</keyword>
<dbReference type="GO" id="GO:0046872">
    <property type="term" value="F:metal ion binding"/>
    <property type="evidence" value="ECO:0007669"/>
    <property type="project" value="UniProtKB-KW"/>
</dbReference>
<evidence type="ECO:0000256" key="7">
    <source>
        <dbReference type="ARBA" id="ARBA00022840"/>
    </source>
</evidence>
<dbReference type="PANTHER" id="PTHR32057">
    <property type="entry name" value="PROTEIN ADENYLYLTRANSFERASE SELO, MITOCHONDRIAL"/>
    <property type="match status" value="1"/>
</dbReference>
<evidence type="ECO:0000256" key="9">
    <source>
        <dbReference type="ARBA" id="ARBA00031547"/>
    </source>
</evidence>
<comment type="similarity">
    <text evidence="2">Belongs to the SELO family.</text>
</comment>
<reference evidence="10 11" key="1">
    <citation type="journal article" date="2018" name="MBio">
        <title>Comparative Genomics Reveals the Core Gene Toolbox for the Fungus-Insect Symbiosis.</title>
        <authorList>
            <person name="Wang Y."/>
            <person name="Stata M."/>
            <person name="Wang W."/>
            <person name="Stajich J.E."/>
            <person name="White M.M."/>
            <person name="Moncalvo J.M."/>
        </authorList>
    </citation>
    <scope>NUCLEOTIDE SEQUENCE [LARGE SCALE GENOMIC DNA]</scope>
    <source>
        <strain evidence="10 11">AUS-77-4</strain>
    </source>
</reference>
<dbReference type="Proteomes" id="UP000245699">
    <property type="component" value="Unassembled WGS sequence"/>
</dbReference>
<evidence type="ECO:0000256" key="5">
    <source>
        <dbReference type="ARBA" id="ARBA00022723"/>
    </source>
</evidence>
<gene>
    <name evidence="10" type="ORF">BB559_005867</name>
</gene>
<dbReference type="OrthoDB" id="10254721at2759"/>
<keyword evidence="4" id="KW-0548">Nucleotidyltransferase</keyword>
<evidence type="ECO:0000256" key="6">
    <source>
        <dbReference type="ARBA" id="ARBA00022741"/>
    </source>
</evidence>
<comment type="caution">
    <text evidence="10">The sequence shown here is derived from an EMBL/GenBank/DDBJ whole genome shotgun (WGS) entry which is preliminary data.</text>
</comment>